<evidence type="ECO:0000256" key="9">
    <source>
        <dbReference type="RuleBase" id="RU004169"/>
    </source>
</evidence>
<evidence type="ECO:0000256" key="6">
    <source>
        <dbReference type="ARBA" id="ARBA00023244"/>
    </source>
</evidence>
<reference evidence="11 12" key="1">
    <citation type="submission" date="2019-08" db="EMBL/GenBank/DDBJ databases">
        <title>In-depth cultivation of the pig gut microbiome towards novel bacterial diversity and tailored functional studies.</title>
        <authorList>
            <person name="Wylensek D."/>
            <person name="Hitch T.C.A."/>
            <person name="Clavel T."/>
        </authorList>
    </citation>
    <scope>NUCLEOTIDE SEQUENCE [LARGE SCALE GENOMIC DNA]</scope>
    <source>
        <strain evidence="11 12">LKV-178-WT-2A</strain>
    </source>
</reference>
<dbReference type="NCBIfam" id="TIGR01464">
    <property type="entry name" value="hemE"/>
    <property type="match status" value="1"/>
</dbReference>
<dbReference type="EMBL" id="VUNG01000015">
    <property type="protein sequence ID" value="MST84456.1"/>
    <property type="molecule type" value="Genomic_DNA"/>
</dbReference>
<gene>
    <name evidence="11" type="primary">hemE</name>
    <name evidence="11" type="ORF">FYJ73_07200</name>
</gene>
<dbReference type="Gene3D" id="3.20.20.210">
    <property type="match status" value="1"/>
</dbReference>
<dbReference type="PANTHER" id="PTHR21091">
    <property type="entry name" value="METHYLTETRAHYDROFOLATE:HOMOCYSTEINE METHYLTRANSFERASE RELATED"/>
    <property type="match status" value="1"/>
</dbReference>
<feature type="domain" description="Uroporphyrinogen decarboxylase (URO-D)" evidence="10">
    <location>
        <begin position="22"/>
        <end position="31"/>
    </location>
</feature>
<sequence>MEKLRNTLLLDTLCGREVSRPPVWLMRQAGRVLPRYRELSAQYGFKKLMANADLAATVTLLPVDTWGVDAAILFSDILIVPMAMGLQVEWTRQGPQMPRPLLSYDDPCSRLKTDTSILEQSFRTIDSFQKKRHGVVPLIGFCGGPLTCLCYMLQGNGSKDGFTEAVKYFYTHRRTTELLVDAFTEMSIIYATGQVQHGIEVFQLFESFAGVVPDNLYRELFLPSVRRILSAVRSLGVPTIFFPKGIGAGLPMITPDVCDTVSIDWQTSLDEACSLLHPSMGLQGNMDPRLLHASKPVIARHLEQYISFFRRHPRWIFNLGHGLTKDIPAENVAFVVNWVKQAHW</sequence>
<evidence type="ECO:0000256" key="5">
    <source>
        <dbReference type="ARBA" id="ARBA00023239"/>
    </source>
</evidence>
<keyword evidence="5 8" id="KW-0456">Lyase</keyword>
<accession>A0A7K0KET7</accession>
<dbReference type="RefSeq" id="WP_154534043.1">
    <property type="nucleotide sequence ID" value="NZ_VUNG01000015.1"/>
</dbReference>
<comment type="similarity">
    <text evidence="2 9">Belongs to the uroporphyrinogen decarboxylase family.</text>
</comment>
<evidence type="ECO:0000259" key="10">
    <source>
        <dbReference type="PROSITE" id="PS00906"/>
    </source>
</evidence>
<evidence type="ECO:0000256" key="2">
    <source>
        <dbReference type="ARBA" id="ARBA00009935"/>
    </source>
</evidence>
<keyword evidence="6 8" id="KW-0627">Porphyrin biosynthesis</keyword>
<keyword evidence="4 8" id="KW-0210">Decarboxylase</keyword>
<dbReference type="UniPathway" id="UPA00251">
    <property type="reaction ID" value="UER00321"/>
</dbReference>
<evidence type="ECO:0000256" key="7">
    <source>
        <dbReference type="NCBIfam" id="TIGR01464"/>
    </source>
</evidence>
<dbReference type="InterPro" id="IPR038071">
    <property type="entry name" value="UROD/MetE-like_sf"/>
</dbReference>
<dbReference type="GO" id="GO:0006782">
    <property type="term" value="P:protoporphyrinogen IX biosynthetic process"/>
    <property type="evidence" value="ECO:0007669"/>
    <property type="project" value="UniProtKB-UniPathway"/>
</dbReference>
<dbReference type="InterPro" id="IPR006361">
    <property type="entry name" value="Uroporphyrinogen_deCO2ase_HemE"/>
</dbReference>
<dbReference type="EC" id="4.1.1.37" evidence="3 7"/>
<dbReference type="AlphaFoldDB" id="A0A7K0KET7"/>
<dbReference type="GO" id="GO:0005829">
    <property type="term" value="C:cytosol"/>
    <property type="evidence" value="ECO:0007669"/>
    <property type="project" value="TreeGrafter"/>
</dbReference>
<dbReference type="PANTHER" id="PTHR21091:SF169">
    <property type="entry name" value="UROPORPHYRINOGEN DECARBOXYLASE"/>
    <property type="match status" value="1"/>
</dbReference>
<name>A0A7K0KET7_9BACT</name>
<evidence type="ECO:0000313" key="11">
    <source>
        <dbReference type="EMBL" id="MST84456.1"/>
    </source>
</evidence>
<comment type="pathway">
    <text evidence="1 8">Porphyrin-containing compound metabolism; protoporphyrin-IX biosynthesis; coproporphyrinogen-III from 5-aminolevulinate: step 4/4.</text>
</comment>
<evidence type="ECO:0000313" key="12">
    <source>
        <dbReference type="Proteomes" id="UP000438914"/>
    </source>
</evidence>
<evidence type="ECO:0000256" key="8">
    <source>
        <dbReference type="RuleBase" id="RU000554"/>
    </source>
</evidence>
<protein>
    <recommendedName>
        <fullName evidence="3 7">Uroporphyrinogen decarboxylase</fullName>
        <ecNumber evidence="3 7">4.1.1.37</ecNumber>
    </recommendedName>
</protein>
<organism evidence="11 12">
    <name type="scientific">Hallella mizrahii</name>
    <dbReference type="NCBI Taxonomy" id="2606637"/>
    <lineage>
        <taxon>Bacteria</taxon>
        <taxon>Pseudomonadati</taxon>
        <taxon>Bacteroidota</taxon>
        <taxon>Bacteroidia</taxon>
        <taxon>Bacteroidales</taxon>
        <taxon>Prevotellaceae</taxon>
        <taxon>Hallella</taxon>
    </lineage>
</organism>
<comment type="catalytic activity">
    <reaction evidence="8">
        <text>uroporphyrinogen III + 4 H(+) = coproporphyrinogen III + 4 CO2</text>
        <dbReference type="Rhea" id="RHEA:19865"/>
        <dbReference type="ChEBI" id="CHEBI:15378"/>
        <dbReference type="ChEBI" id="CHEBI:16526"/>
        <dbReference type="ChEBI" id="CHEBI:57308"/>
        <dbReference type="ChEBI" id="CHEBI:57309"/>
        <dbReference type="EC" id="4.1.1.37"/>
    </reaction>
</comment>
<evidence type="ECO:0000256" key="3">
    <source>
        <dbReference type="ARBA" id="ARBA00012288"/>
    </source>
</evidence>
<dbReference type="SUPFAM" id="SSF51726">
    <property type="entry name" value="UROD/MetE-like"/>
    <property type="match status" value="1"/>
</dbReference>
<dbReference type="PROSITE" id="PS00906">
    <property type="entry name" value="UROD_1"/>
    <property type="match status" value="1"/>
</dbReference>
<dbReference type="GO" id="GO:0004853">
    <property type="term" value="F:uroporphyrinogen decarboxylase activity"/>
    <property type="evidence" value="ECO:0007669"/>
    <property type="project" value="UniProtKB-UniRule"/>
</dbReference>
<evidence type="ECO:0000256" key="4">
    <source>
        <dbReference type="ARBA" id="ARBA00022793"/>
    </source>
</evidence>
<keyword evidence="12" id="KW-1185">Reference proteome</keyword>
<comment type="caution">
    <text evidence="11">The sequence shown here is derived from an EMBL/GenBank/DDBJ whole genome shotgun (WGS) entry which is preliminary data.</text>
</comment>
<proteinExistence type="inferred from homology"/>
<dbReference type="Proteomes" id="UP000438914">
    <property type="component" value="Unassembled WGS sequence"/>
</dbReference>
<evidence type="ECO:0000256" key="1">
    <source>
        <dbReference type="ARBA" id="ARBA00004804"/>
    </source>
</evidence>
<dbReference type="InterPro" id="IPR000257">
    <property type="entry name" value="Uroporphyrinogen_deCOase"/>
</dbReference>
<dbReference type="Pfam" id="PF01208">
    <property type="entry name" value="URO-D"/>
    <property type="match status" value="1"/>
</dbReference>